<dbReference type="RefSeq" id="WP_266012326.1">
    <property type="nucleotide sequence ID" value="NZ_JAPFQP010000002.1"/>
</dbReference>
<evidence type="ECO:0000313" key="2">
    <source>
        <dbReference type="Proteomes" id="UP001207116"/>
    </source>
</evidence>
<comment type="caution">
    <text evidence="1">The sequence shown here is derived from an EMBL/GenBank/DDBJ whole genome shotgun (WGS) entry which is preliminary data.</text>
</comment>
<organism evidence="1 2">
    <name type="scientific">Lentiprolixibacter aurantiacus</name>
    <dbReference type="NCBI Taxonomy" id="2993939"/>
    <lineage>
        <taxon>Bacteria</taxon>
        <taxon>Pseudomonadati</taxon>
        <taxon>Bacteroidota</taxon>
        <taxon>Flavobacteriia</taxon>
        <taxon>Flavobacteriales</taxon>
        <taxon>Flavobacteriaceae</taxon>
        <taxon>Lentiprolixibacter</taxon>
    </lineage>
</organism>
<accession>A0AAE3MKP8</accession>
<dbReference type="GO" id="GO:0016757">
    <property type="term" value="F:glycosyltransferase activity"/>
    <property type="evidence" value="ECO:0007669"/>
    <property type="project" value="UniProtKB-KW"/>
</dbReference>
<name>A0AAE3MKP8_9FLAO</name>
<dbReference type="Proteomes" id="UP001207116">
    <property type="component" value="Unassembled WGS sequence"/>
</dbReference>
<gene>
    <name evidence="1" type="ORF">OO016_08250</name>
</gene>
<dbReference type="EC" id="2.4.-.-" evidence="1"/>
<keyword evidence="1" id="KW-0808">Transferase</keyword>
<reference evidence="1" key="1">
    <citation type="submission" date="2022-11" db="EMBL/GenBank/DDBJ databases">
        <title>The characterization of three novel Bacteroidetes species and genomic analysis of their roles in tidal elemental geochemical cycles.</title>
        <authorList>
            <person name="Ma K.-J."/>
        </authorList>
    </citation>
    <scope>NUCLEOTIDE SEQUENCE</scope>
    <source>
        <strain evidence="1">M415</strain>
    </source>
</reference>
<protein>
    <submittedName>
        <fullName evidence="1">Glycosyltransferase</fullName>
        <ecNumber evidence="1">2.4.-.-</ecNumber>
    </submittedName>
</protein>
<dbReference type="Pfam" id="PF13692">
    <property type="entry name" value="Glyco_trans_1_4"/>
    <property type="match status" value="1"/>
</dbReference>
<sequence length="427" mass="48615">MPPGCNEDMGRQKLLIIGHSWPEPKATAAGVRMMQLIDYFLELKWELTFACTSAKSDKAADLNALGVSFVPIGLNDEQFDVFLKNLNPDVALFDRYITEEQFGWRVAETLPHCVRVLDTEDLHSLRIAREKAVKADRAFALADWFKLDQTKRELASIYRCDLSLIISEVEMQLLQEQAGVPSELLLYLPFWINRERQSAVERPGYASRQGFMFIGNGRHQPNTDAIAYLKGNIWPIIRELMPFAHIDIYGAYLPDKILALHQPKEGFLVKGYVEDANRAMQQVRVNLVPLRYGAGLKGKLLLALENGTPSVSTTAGVEGYWDPNDAPGFTFDEPREFAKEAVRLYTNESDWTSKQLEGDKLLVRKFRGDSLRMELSKTLKNLINQLEAHRLRNILGAMLHHHSMQSTKYLSKWITLKNQLKSQHPGT</sequence>
<dbReference type="EMBL" id="JAPFQP010000002">
    <property type="protein sequence ID" value="MCX2719590.1"/>
    <property type="molecule type" value="Genomic_DNA"/>
</dbReference>
<dbReference type="SUPFAM" id="SSF53756">
    <property type="entry name" value="UDP-Glycosyltransferase/glycogen phosphorylase"/>
    <property type="match status" value="1"/>
</dbReference>
<dbReference type="AlphaFoldDB" id="A0AAE3MKP8"/>
<evidence type="ECO:0000313" key="1">
    <source>
        <dbReference type="EMBL" id="MCX2719590.1"/>
    </source>
</evidence>
<proteinExistence type="predicted"/>
<keyword evidence="1" id="KW-0328">Glycosyltransferase</keyword>
<keyword evidence="2" id="KW-1185">Reference proteome</keyword>